<proteinExistence type="predicted"/>
<comment type="caution">
    <text evidence="1">The sequence shown here is derived from an EMBL/GenBank/DDBJ whole genome shotgun (WGS) entry which is preliminary data.</text>
</comment>
<dbReference type="EMBL" id="CAJOBR010077541">
    <property type="protein sequence ID" value="CAF5115296.1"/>
    <property type="molecule type" value="Genomic_DNA"/>
</dbReference>
<gene>
    <name evidence="1" type="ORF">QYT958_LOCUS45720</name>
</gene>
<sequence length="64" mass="7260">MKFSFCFCLKRDRATYNISSENIYYANSKLKPPTVILPPIPLSSNVEMIPIESDYAKINDLSGD</sequence>
<evidence type="ECO:0000313" key="1">
    <source>
        <dbReference type="EMBL" id="CAF5115296.1"/>
    </source>
</evidence>
<dbReference type="AlphaFoldDB" id="A0A822F223"/>
<reference evidence="1" key="1">
    <citation type="submission" date="2021-02" db="EMBL/GenBank/DDBJ databases">
        <authorList>
            <person name="Nowell W R."/>
        </authorList>
    </citation>
    <scope>NUCLEOTIDE SEQUENCE</scope>
</reference>
<name>A0A822F223_9BILA</name>
<dbReference type="Proteomes" id="UP000663848">
    <property type="component" value="Unassembled WGS sequence"/>
</dbReference>
<organism evidence="1 2">
    <name type="scientific">Rotaria socialis</name>
    <dbReference type="NCBI Taxonomy" id="392032"/>
    <lineage>
        <taxon>Eukaryota</taxon>
        <taxon>Metazoa</taxon>
        <taxon>Spiralia</taxon>
        <taxon>Gnathifera</taxon>
        <taxon>Rotifera</taxon>
        <taxon>Eurotatoria</taxon>
        <taxon>Bdelloidea</taxon>
        <taxon>Philodinida</taxon>
        <taxon>Philodinidae</taxon>
        <taxon>Rotaria</taxon>
    </lineage>
</organism>
<evidence type="ECO:0000313" key="2">
    <source>
        <dbReference type="Proteomes" id="UP000663848"/>
    </source>
</evidence>
<feature type="non-terminal residue" evidence="1">
    <location>
        <position position="64"/>
    </location>
</feature>
<protein>
    <submittedName>
        <fullName evidence="1">Uncharacterized protein</fullName>
    </submittedName>
</protein>
<accession>A0A822F223</accession>